<dbReference type="AlphaFoldDB" id="A0A6A6GSU9"/>
<dbReference type="PANTHER" id="PTHR38695:SF1">
    <property type="entry name" value="AMINO ACID PERMEASE_ SLC12A DOMAIN-CONTAINING PROTEIN"/>
    <property type="match status" value="1"/>
</dbReference>
<evidence type="ECO:0000313" key="4">
    <source>
        <dbReference type="Proteomes" id="UP000800092"/>
    </source>
</evidence>
<dbReference type="PANTHER" id="PTHR38695">
    <property type="entry name" value="AMINO ACID PERMEASE_ SLC12A DOMAIN-CONTAINING PROTEIN"/>
    <property type="match status" value="1"/>
</dbReference>
<dbReference type="InterPro" id="IPR040841">
    <property type="entry name" value="Luciferase_dom"/>
</dbReference>
<evidence type="ECO:0000259" key="2">
    <source>
        <dbReference type="Pfam" id="PF17648"/>
    </source>
</evidence>
<reference evidence="3" key="1">
    <citation type="journal article" date="2020" name="Stud. Mycol.">
        <title>101 Dothideomycetes genomes: a test case for predicting lifestyles and emergence of pathogens.</title>
        <authorList>
            <person name="Haridas S."/>
            <person name="Albert R."/>
            <person name="Binder M."/>
            <person name="Bloem J."/>
            <person name="Labutti K."/>
            <person name="Salamov A."/>
            <person name="Andreopoulos B."/>
            <person name="Baker S."/>
            <person name="Barry K."/>
            <person name="Bills G."/>
            <person name="Bluhm B."/>
            <person name="Cannon C."/>
            <person name="Castanera R."/>
            <person name="Culley D."/>
            <person name="Daum C."/>
            <person name="Ezra D."/>
            <person name="Gonzalez J."/>
            <person name="Henrissat B."/>
            <person name="Kuo A."/>
            <person name="Liang C."/>
            <person name="Lipzen A."/>
            <person name="Lutzoni F."/>
            <person name="Magnuson J."/>
            <person name="Mondo S."/>
            <person name="Nolan M."/>
            <person name="Ohm R."/>
            <person name="Pangilinan J."/>
            <person name="Park H.-J."/>
            <person name="Ramirez L."/>
            <person name="Alfaro M."/>
            <person name="Sun H."/>
            <person name="Tritt A."/>
            <person name="Yoshinaga Y."/>
            <person name="Zwiers L.-H."/>
            <person name="Turgeon B."/>
            <person name="Goodwin S."/>
            <person name="Spatafora J."/>
            <person name="Crous P."/>
            <person name="Grigoriev I."/>
        </authorList>
    </citation>
    <scope>NUCLEOTIDE SEQUENCE</scope>
    <source>
        <strain evidence="3">Tuck. ex Michener</strain>
    </source>
</reference>
<accession>A0A6A6GSU9</accession>
<organism evidence="3 4">
    <name type="scientific">Viridothelium virens</name>
    <name type="common">Speckled blister lichen</name>
    <name type="synonym">Trypethelium virens</name>
    <dbReference type="NCBI Taxonomy" id="1048519"/>
    <lineage>
        <taxon>Eukaryota</taxon>
        <taxon>Fungi</taxon>
        <taxon>Dikarya</taxon>
        <taxon>Ascomycota</taxon>
        <taxon>Pezizomycotina</taxon>
        <taxon>Dothideomycetes</taxon>
        <taxon>Dothideomycetes incertae sedis</taxon>
        <taxon>Trypetheliales</taxon>
        <taxon>Trypetheliaceae</taxon>
        <taxon>Viridothelium</taxon>
    </lineage>
</organism>
<feature type="compositionally biased region" description="Low complexity" evidence="1">
    <location>
        <begin position="83"/>
        <end position="100"/>
    </location>
</feature>
<feature type="region of interest" description="Disordered" evidence="1">
    <location>
        <begin position="83"/>
        <end position="124"/>
    </location>
</feature>
<gene>
    <name evidence="3" type="ORF">EV356DRAFT_497989</name>
</gene>
<dbReference type="OrthoDB" id="5358398at2759"/>
<dbReference type="Pfam" id="PF17648">
    <property type="entry name" value="Luciferase"/>
    <property type="match status" value="1"/>
</dbReference>
<dbReference type="InterPro" id="IPR048273">
    <property type="entry name" value="Luciferase"/>
</dbReference>
<evidence type="ECO:0000256" key="1">
    <source>
        <dbReference type="SAM" id="MobiDB-lite"/>
    </source>
</evidence>
<feature type="domain" description="Luciferase" evidence="2">
    <location>
        <begin position="181"/>
        <end position="246"/>
    </location>
</feature>
<sequence>MSSLADSRTFLTTTIQSARPLLGTKSLTTGLTTAAILLFCWTITDYIAWIRLGTGGTPPTPLSYLQMSLLRLNQLLSSNNLRDASSFSSSGPSHLPSALPRRSGPAPASIGRTMPQRQRPSPLPPAIIARTHNLITALHAAHPSLLELAPSKTEGGSTAAIYARADLPTLNPVARHRILDREIAHVHRQEQSLHVWLSEADAKEVVGKGWGQRFPMAEEVVPRGWTHVFAPRTEKECEVVKGIVKAGVAWVSGVEV</sequence>
<name>A0A6A6GSU9_VIRVR</name>
<dbReference type="EMBL" id="ML991909">
    <property type="protein sequence ID" value="KAF2228580.1"/>
    <property type="molecule type" value="Genomic_DNA"/>
</dbReference>
<proteinExistence type="predicted"/>
<dbReference type="Proteomes" id="UP000800092">
    <property type="component" value="Unassembled WGS sequence"/>
</dbReference>
<protein>
    <recommendedName>
        <fullName evidence="2">Luciferase domain-containing protein</fullName>
    </recommendedName>
</protein>
<evidence type="ECO:0000313" key="3">
    <source>
        <dbReference type="EMBL" id="KAF2228580.1"/>
    </source>
</evidence>
<keyword evidence="4" id="KW-1185">Reference proteome</keyword>